<evidence type="ECO:0000313" key="1">
    <source>
        <dbReference type="EMBL" id="BDC97911.1"/>
    </source>
</evidence>
<sequence>MIFPLESRYICTVNIRDMRYILTFLAVLTLQLSTFAHGEGTTEANATSTNFAGKVVDHRTGEALAGVEVAIHGTSIMTMTDFDGNFSFKNIKYGQYTLEIDYIAYEKDTEQINLSKNSNNSRVFKLAELE</sequence>
<gene>
    <name evidence="1" type="ORF">PEPS_01920</name>
</gene>
<reference evidence="1 2" key="1">
    <citation type="submission" date="2021-12" db="EMBL/GenBank/DDBJ databases">
        <title>Genome sequencing of bacteria with rrn-lacking chromosome and rrn-plasmid.</title>
        <authorList>
            <person name="Anda M."/>
            <person name="Iwasaki W."/>
        </authorList>
    </citation>
    <scope>NUCLEOTIDE SEQUENCE [LARGE SCALE GENOMIC DNA]</scope>
    <source>
        <strain evidence="1 2">NBRC 101262</strain>
    </source>
</reference>
<name>A0ABN6L9G1_9BACT</name>
<dbReference type="InterPro" id="IPR008969">
    <property type="entry name" value="CarboxyPept-like_regulatory"/>
</dbReference>
<evidence type="ECO:0000313" key="2">
    <source>
        <dbReference type="Proteomes" id="UP001354989"/>
    </source>
</evidence>
<proteinExistence type="predicted"/>
<dbReference type="EMBL" id="AP025292">
    <property type="protein sequence ID" value="BDC97911.1"/>
    <property type="molecule type" value="Genomic_DNA"/>
</dbReference>
<accession>A0ABN6L9G1</accession>
<dbReference type="Gene3D" id="2.60.40.1120">
    <property type="entry name" value="Carboxypeptidase-like, regulatory domain"/>
    <property type="match status" value="1"/>
</dbReference>
<dbReference type="SUPFAM" id="SSF49464">
    <property type="entry name" value="Carboxypeptidase regulatory domain-like"/>
    <property type="match status" value="1"/>
</dbReference>
<protein>
    <recommendedName>
        <fullName evidence="3">Carboxypeptidase-like regulatory domain-containing protein</fullName>
    </recommendedName>
</protein>
<dbReference type="Pfam" id="PF13715">
    <property type="entry name" value="CarbopepD_reg_2"/>
    <property type="match status" value="1"/>
</dbReference>
<keyword evidence="2" id="KW-1185">Reference proteome</keyword>
<evidence type="ECO:0008006" key="3">
    <source>
        <dbReference type="Google" id="ProtNLM"/>
    </source>
</evidence>
<organism evidence="1 2">
    <name type="scientific">Persicobacter psychrovividus</name>
    <dbReference type="NCBI Taxonomy" id="387638"/>
    <lineage>
        <taxon>Bacteria</taxon>
        <taxon>Pseudomonadati</taxon>
        <taxon>Bacteroidota</taxon>
        <taxon>Cytophagia</taxon>
        <taxon>Cytophagales</taxon>
        <taxon>Persicobacteraceae</taxon>
        <taxon>Persicobacter</taxon>
    </lineage>
</organism>
<dbReference type="Proteomes" id="UP001354989">
    <property type="component" value="Chromosome"/>
</dbReference>